<reference evidence="7 8" key="1">
    <citation type="submission" date="2015-11" db="EMBL/GenBank/DDBJ databases">
        <title>Genomic analysis of 38 Legionella species identifies large and diverse effector repertoires.</title>
        <authorList>
            <person name="Burstein D."/>
            <person name="Amaro F."/>
            <person name="Zusman T."/>
            <person name="Lifshitz Z."/>
            <person name="Cohen O."/>
            <person name="Gilbert J.A."/>
            <person name="Pupko T."/>
            <person name="Shuman H.A."/>
            <person name="Segal G."/>
        </authorList>
    </citation>
    <scope>NUCLEOTIDE SEQUENCE [LARGE SCALE GENOMIC DNA]</scope>
    <source>
        <strain evidence="7 8">BL-540</strain>
    </source>
</reference>
<comment type="function">
    <text evidence="5">One of two assembly initiator proteins, it binds directly to the 5'-end of the 23S rRNA, where it nucleates assembly of the 50S subunit.</text>
</comment>
<evidence type="ECO:0000313" key="8">
    <source>
        <dbReference type="Proteomes" id="UP000055035"/>
    </source>
</evidence>
<keyword evidence="5" id="KW-0694">RNA-binding</keyword>
<evidence type="ECO:0000313" key="7">
    <source>
        <dbReference type="EMBL" id="KTD17634.1"/>
    </source>
</evidence>
<keyword evidence="2 5" id="KW-0689">Ribosomal protein</keyword>
<organism evidence="7 8">
    <name type="scientific">Legionella jordanis</name>
    <dbReference type="NCBI Taxonomy" id="456"/>
    <lineage>
        <taxon>Bacteria</taxon>
        <taxon>Pseudomonadati</taxon>
        <taxon>Pseudomonadota</taxon>
        <taxon>Gammaproteobacteria</taxon>
        <taxon>Legionellales</taxon>
        <taxon>Legionellaceae</taxon>
        <taxon>Legionella</taxon>
    </lineage>
</organism>
<dbReference type="Gene3D" id="2.30.30.30">
    <property type="match status" value="1"/>
</dbReference>
<dbReference type="GO" id="GO:1990904">
    <property type="term" value="C:ribonucleoprotein complex"/>
    <property type="evidence" value="ECO:0007669"/>
    <property type="project" value="UniProtKB-KW"/>
</dbReference>
<protein>
    <recommendedName>
        <fullName evidence="4 5">Large ribosomal subunit protein uL24</fullName>
    </recommendedName>
</protein>
<dbReference type="Pfam" id="PF00467">
    <property type="entry name" value="KOW"/>
    <property type="match status" value="1"/>
</dbReference>
<keyword evidence="3 5" id="KW-0687">Ribonucleoprotein</keyword>
<proteinExistence type="inferred from homology"/>
<dbReference type="Proteomes" id="UP000055035">
    <property type="component" value="Unassembled WGS sequence"/>
</dbReference>
<comment type="caution">
    <text evidence="7">The sequence shown here is derived from an EMBL/GenBank/DDBJ whole genome shotgun (WGS) entry which is preliminary data.</text>
</comment>
<dbReference type="InterPro" id="IPR005824">
    <property type="entry name" value="KOW"/>
</dbReference>
<dbReference type="InterPro" id="IPR008991">
    <property type="entry name" value="Translation_prot_SH3-like_sf"/>
</dbReference>
<accession>A0A0W0VBX6</accession>
<comment type="function">
    <text evidence="5">One of the proteins that surrounds the polypeptide exit tunnel on the outside of the subunit.</text>
</comment>
<dbReference type="STRING" id="456.Ljor_1940"/>
<evidence type="ECO:0000256" key="1">
    <source>
        <dbReference type="ARBA" id="ARBA00010618"/>
    </source>
</evidence>
<evidence type="ECO:0000259" key="6">
    <source>
        <dbReference type="SMART" id="SM00739"/>
    </source>
</evidence>
<dbReference type="GO" id="GO:0006412">
    <property type="term" value="P:translation"/>
    <property type="evidence" value="ECO:0007669"/>
    <property type="project" value="UniProtKB-UniRule"/>
</dbReference>
<evidence type="ECO:0000256" key="3">
    <source>
        <dbReference type="ARBA" id="ARBA00023274"/>
    </source>
</evidence>
<comment type="similarity">
    <text evidence="1 5">Belongs to the universal ribosomal protein uL24 family.</text>
</comment>
<dbReference type="SMART" id="SM00739">
    <property type="entry name" value="KOW"/>
    <property type="match status" value="1"/>
</dbReference>
<dbReference type="Pfam" id="PF17136">
    <property type="entry name" value="ribosomal_L24"/>
    <property type="match status" value="1"/>
</dbReference>
<dbReference type="InterPro" id="IPR014722">
    <property type="entry name" value="Rib_uL2_dom2"/>
</dbReference>
<dbReference type="NCBIfam" id="TIGR01079">
    <property type="entry name" value="rplX_bact"/>
    <property type="match status" value="1"/>
</dbReference>
<dbReference type="GO" id="GO:0005840">
    <property type="term" value="C:ribosome"/>
    <property type="evidence" value="ECO:0007669"/>
    <property type="project" value="UniProtKB-KW"/>
</dbReference>
<dbReference type="EMBL" id="LNYJ01000011">
    <property type="protein sequence ID" value="KTD17634.1"/>
    <property type="molecule type" value="Genomic_DNA"/>
</dbReference>
<dbReference type="InterPro" id="IPR057264">
    <property type="entry name" value="Ribosomal_uL24_C"/>
</dbReference>
<dbReference type="RefSeq" id="WP_058471374.1">
    <property type="nucleotide sequence ID" value="NZ_CAAAIC010000011.1"/>
</dbReference>
<evidence type="ECO:0000256" key="5">
    <source>
        <dbReference type="HAMAP-Rule" id="MF_01326"/>
    </source>
</evidence>
<dbReference type="PATRIC" id="fig|456.5.peg.2067"/>
<dbReference type="HAMAP" id="MF_01326_B">
    <property type="entry name" value="Ribosomal_uL24_B"/>
    <property type="match status" value="1"/>
</dbReference>
<evidence type="ECO:0000256" key="2">
    <source>
        <dbReference type="ARBA" id="ARBA00022980"/>
    </source>
</evidence>
<dbReference type="InterPro" id="IPR041988">
    <property type="entry name" value="Ribosomal_uL24_KOW"/>
</dbReference>
<sequence>MKRIRTGDTVVITTGKSKNHIGKVLKVLDNTVVVEGGNLIKKHLRPNPQINQQGGIVTREAPIDVSNVALYNPISKKADKIGFKFIEKDGKKYKVRYFKSNNEIIDIV</sequence>
<name>A0A0W0VBX6_9GAMM</name>
<feature type="domain" description="KOW" evidence="6">
    <location>
        <begin position="3"/>
        <end position="30"/>
    </location>
</feature>
<dbReference type="SUPFAM" id="SSF50104">
    <property type="entry name" value="Translation proteins SH3-like domain"/>
    <property type="match status" value="1"/>
</dbReference>
<dbReference type="GO" id="GO:0003735">
    <property type="term" value="F:structural constituent of ribosome"/>
    <property type="evidence" value="ECO:0007669"/>
    <property type="project" value="InterPro"/>
</dbReference>
<gene>
    <name evidence="5 7" type="primary">rplX</name>
    <name evidence="7" type="ORF">Ljor_1940</name>
</gene>
<dbReference type="InterPro" id="IPR003256">
    <property type="entry name" value="Ribosomal_uL24"/>
</dbReference>
<dbReference type="OrthoDB" id="9807419at2"/>
<dbReference type="GO" id="GO:0019843">
    <property type="term" value="F:rRNA binding"/>
    <property type="evidence" value="ECO:0007669"/>
    <property type="project" value="UniProtKB-UniRule"/>
</dbReference>
<dbReference type="PANTHER" id="PTHR12903">
    <property type="entry name" value="MITOCHONDRIAL RIBOSOMAL PROTEIN L24"/>
    <property type="match status" value="1"/>
</dbReference>
<keyword evidence="8" id="KW-1185">Reference proteome</keyword>
<keyword evidence="5" id="KW-0699">rRNA-binding</keyword>
<comment type="subunit">
    <text evidence="5">Part of the 50S ribosomal subunit.</text>
</comment>
<dbReference type="CDD" id="cd06089">
    <property type="entry name" value="KOW_RPL26"/>
    <property type="match status" value="1"/>
</dbReference>
<evidence type="ECO:0000256" key="4">
    <source>
        <dbReference type="ARBA" id="ARBA00035206"/>
    </source>
</evidence>
<dbReference type="AlphaFoldDB" id="A0A0W0VBX6"/>